<dbReference type="RefSeq" id="WP_137013223.1">
    <property type="nucleotide sequence ID" value="NZ_SZPX01000004.1"/>
</dbReference>
<evidence type="ECO:0000313" key="1">
    <source>
        <dbReference type="EMBL" id="TKI69557.1"/>
    </source>
</evidence>
<dbReference type="Proteomes" id="UP000309561">
    <property type="component" value="Unassembled WGS sequence"/>
</dbReference>
<organism evidence="1 2">
    <name type="scientific">Sulfurimonas crateris</name>
    <dbReference type="NCBI Taxonomy" id="2574727"/>
    <lineage>
        <taxon>Bacteria</taxon>
        <taxon>Pseudomonadati</taxon>
        <taxon>Campylobacterota</taxon>
        <taxon>Epsilonproteobacteria</taxon>
        <taxon>Campylobacterales</taxon>
        <taxon>Sulfurimonadaceae</taxon>
        <taxon>Sulfurimonas</taxon>
    </lineage>
</organism>
<name>A0A4U2Z5Q6_9BACT</name>
<keyword evidence="2" id="KW-1185">Reference proteome</keyword>
<accession>A0A4U2Z5Q6</accession>
<dbReference type="EMBL" id="SZPX01000004">
    <property type="protein sequence ID" value="TKI69557.1"/>
    <property type="molecule type" value="Genomic_DNA"/>
</dbReference>
<evidence type="ECO:0000313" key="2">
    <source>
        <dbReference type="Proteomes" id="UP000309561"/>
    </source>
</evidence>
<dbReference type="AlphaFoldDB" id="A0A4U2Z5Q6"/>
<protein>
    <submittedName>
        <fullName evidence="1">Uncharacterized protein</fullName>
    </submittedName>
</protein>
<proteinExistence type="predicted"/>
<comment type="caution">
    <text evidence="1">The sequence shown here is derived from an EMBL/GenBank/DDBJ whole genome shotgun (WGS) entry which is preliminary data.</text>
</comment>
<dbReference type="OrthoDB" id="5334131at2"/>
<reference evidence="1 2" key="1">
    <citation type="submission" date="2019-04" db="EMBL/GenBank/DDBJ databases">
        <title>Sulfurimonas crateris sp. nov. a facultative anaerobic sulfur-oxidizing chemolithautotrophic bacterium isolated from a terrestrial mud vulcano.</title>
        <authorList>
            <person name="Ratnikova N.M."/>
            <person name="Slobodkin A.I."/>
            <person name="Merkel A.Y."/>
            <person name="Novikov A."/>
            <person name="Bonch-Osmolovskaya E.A."/>
            <person name="Slobodkina G.B."/>
        </authorList>
    </citation>
    <scope>NUCLEOTIDE SEQUENCE [LARGE SCALE GENOMIC DNA]</scope>
    <source>
        <strain evidence="1 2">SN118</strain>
    </source>
</reference>
<sequence length="168" mass="19990">MNNDNREKRRPENAELRRRIDRLLIEGSNFIEKNFSDLDISEYRYEIGEAVEELSLDRETVFQLVEDYIIQILKAKVTFYEYIHKLKLDKLENRPLDYMDIRNLAHKNLGVVRNLRIKDAEKLLKIIMNEDDLDYMRLCVKALEISAVKLNPLCAYETLKLIQVKNSL</sequence>
<gene>
    <name evidence="1" type="ORF">FCU45_05740</name>
</gene>